<dbReference type="AlphaFoldDB" id="A0A0F9KRN5"/>
<protein>
    <submittedName>
        <fullName evidence="1">Uncharacterized protein</fullName>
    </submittedName>
</protein>
<proteinExistence type="predicted"/>
<comment type="caution">
    <text evidence="1">The sequence shown here is derived from an EMBL/GenBank/DDBJ whole genome shotgun (WGS) entry which is preliminary data.</text>
</comment>
<sequence length="74" mass="8581">MKINEETGKLTGWRMYRLDDGQHYVVWYSLKNAQVGSLRREGSAVAQISEPGVKYVAQPHSRQAAYRIWNNLEK</sequence>
<evidence type="ECO:0000313" key="1">
    <source>
        <dbReference type="EMBL" id="KKM77481.1"/>
    </source>
</evidence>
<gene>
    <name evidence="1" type="ORF">LCGC14_1369540</name>
</gene>
<organism evidence="1">
    <name type="scientific">marine sediment metagenome</name>
    <dbReference type="NCBI Taxonomy" id="412755"/>
    <lineage>
        <taxon>unclassified sequences</taxon>
        <taxon>metagenomes</taxon>
        <taxon>ecological metagenomes</taxon>
    </lineage>
</organism>
<accession>A0A0F9KRN5</accession>
<dbReference type="EMBL" id="LAZR01008635">
    <property type="protein sequence ID" value="KKM77481.1"/>
    <property type="molecule type" value="Genomic_DNA"/>
</dbReference>
<reference evidence="1" key="1">
    <citation type="journal article" date="2015" name="Nature">
        <title>Complex archaea that bridge the gap between prokaryotes and eukaryotes.</title>
        <authorList>
            <person name="Spang A."/>
            <person name="Saw J.H."/>
            <person name="Jorgensen S.L."/>
            <person name="Zaremba-Niedzwiedzka K."/>
            <person name="Martijn J."/>
            <person name="Lind A.E."/>
            <person name="van Eijk R."/>
            <person name="Schleper C."/>
            <person name="Guy L."/>
            <person name="Ettema T.J."/>
        </authorList>
    </citation>
    <scope>NUCLEOTIDE SEQUENCE</scope>
</reference>
<name>A0A0F9KRN5_9ZZZZ</name>